<dbReference type="InterPro" id="IPR044855">
    <property type="entry name" value="CoA-Trfase_III_dom3_sf"/>
</dbReference>
<sequence length="426" mass="45741">MAGPGTDGILPGAAPAKEHPLRRTSLPGPLEGVVIVDLSRVVAGPQATMTLADLGARVIKVEHPGGGDETRGWGPPFAGDDQVSTYYLSINRNKESITLDLKSDEGAGVLARLVRHADVLVENFRPGVLDRLGFPVERLHELNPGLIVLSITGFGHGGPEGGRPGYDAIVQGEAGIMSVTGPPGTPSKVGLSIADILAAHNGVAGVLAALYERTRTGRGTVVRTSLLASVVGAHMFQGTRWTVARDAPESVGNDHPSIAPYGTFHCEDGQIQIGVANQNLWRRFAPLVGLDPDDPRYATIPDRAAHRAELTADIEKALADGTRDVWLARLDEAGVPAGAIRSIDEVYEWDQTRSQGLVIEVDHPQLGRIELPGPPLRFDGAAPRDHTAPPLLGEHTGEVLAWLEEREEREDLRKEKKEKEKRERDE</sequence>
<evidence type="ECO:0000256" key="1">
    <source>
        <dbReference type="ARBA" id="ARBA00022679"/>
    </source>
</evidence>
<evidence type="ECO:0000313" key="4">
    <source>
        <dbReference type="Proteomes" id="UP000579250"/>
    </source>
</evidence>
<reference evidence="3 4" key="1">
    <citation type="submission" date="2020-04" db="EMBL/GenBank/DDBJ databases">
        <title>MicrobeNet Type strains.</title>
        <authorList>
            <person name="Nicholson A.C."/>
        </authorList>
    </citation>
    <scope>NUCLEOTIDE SEQUENCE [LARGE SCALE GENOMIC DNA]</scope>
    <source>
        <strain evidence="3 4">ATCC BAA-277</strain>
    </source>
</reference>
<dbReference type="SUPFAM" id="SSF89796">
    <property type="entry name" value="CoA-transferase family III (CaiB/BaiF)"/>
    <property type="match status" value="1"/>
</dbReference>
<dbReference type="EMBL" id="JAAXPI010000075">
    <property type="protein sequence ID" value="NKZ08226.1"/>
    <property type="molecule type" value="Genomic_DNA"/>
</dbReference>
<dbReference type="PANTHER" id="PTHR48207">
    <property type="entry name" value="SUCCINATE--HYDROXYMETHYLGLUTARATE COA-TRANSFERASE"/>
    <property type="match status" value="1"/>
</dbReference>
<feature type="region of interest" description="Disordered" evidence="2">
    <location>
        <begin position="403"/>
        <end position="426"/>
    </location>
</feature>
<dbReference type="AlphaFoldDB" id="A0A846ZE20"/>
<dbReference type="Pfam" id="PF02515">
    <property type="entry name" value="CoA_transf_3"/>
    <property type="match status" value="1"/>
</dbReference>
<keyword evidence="4" id="KW-1185">Reference proteome</keyword>
<dbReference type="Gene3D" id="3.30.1540.10">
    <property type="entry name" value="formyl-coa transferase, domain 3"/>
    <property type="match status" value="1"/>
</dbReference>
<dbReference type="InterPro" id="IPR050483">
    <property type="entry name" value="CoA-transferase_III_domain"/>
</dbReference>
<evidence type="ECO:0000256" key="2">
    <source>
        <dbReference type="SAM" id="MobiDB-lite"/>
    </source>
</evidence>
<protein>
    <submittedName>
        <fullName evidence="3">CoA transferase</fullName>
    </submittedName>
</protein>
<feature type="region of interest" description="Disordered" evidence="2">
    <location>
        <begin position="1"/>
        <end position="25"/>
    </location>
</feature>
<name>A0A846ZE20_9ACTN</name>
<evidence type="ECO:0000313" key="3">
    <source>
        <dbReference type="EMBL" id="NKZ08226.1"/>
    </source>
</evidence>
<gene>
    <name evidence="3" type="ORF">HGB48_31510</name>
</gene>
<dbReference type="Proteomes" id="UP000579250">
    <property type="component" value="Unassembled WGS sequence"/>
</dbReference>
<dbReference type="InterPro" id="IPR003673">
    <property type="entry name" value="CoA-Trfase_fam_III"/>
</dbReference>
<dbReference type="InterPro" id="IPR023606">
    <property type="entry name" value="CoA-Trfase_III_dom_1_sf"/>
</dbReference>
<dbReference type="GO" id="GO:0008410">
    <property type="term" value="F:CoA-transferase activity"/>
    <property type="evidence" value="ECO:0007669"/>
    <property type="project" value="TreeGrafter"/>
</dbReference>
<accession>A0A846ZE20</accession>
<organism evidence="3 4">
    <name type="scientific">Actinomadura latina</name>
    <dbReference type="NCBI Taxonomy" id="163603"/>
    <lineage>
        <taxon>Bacteria</taxon>
        <taxon>Bacillati</taxon>
        <taxon>Actinomycetota</taxon>
        <taxon>Actinomycetes</taxon>
        <taxon>Streptosporangiales</taxon>
        <taxon>Thermomonosporaceae</taxon>
        <taxon>Actinomadura</taxon>
    </lineage>
</organism>
<dbReference type="PANTHER" id="PTHR48207:SF3">
    <property type="entry name" value="SUCCINATE--HYDROXYMETHYLGLUTARATE COA-TRANSFERASE"/>
    <property type="match status" value="1"/>
</dbReference>
<keyword evidence="1 3" id="KW-0808">Transferase</keyword>
<comment type="caution">
    <text evidence="3">The sequence shown here is derived from an EMBL/GenBank/DDBJ whole genome shotgun (WGS) entry which is preliminary data.</text>
</comment>
<proteinExistence type="predicted"/>
<dbReference type="Gene3D" id="3.40.50.10540">
    <property type="entry name" value="Crotonobetainyl-coa:carnitine coa-transferase, domain 1"/>
    <property type="match status" value="1"/>
</dbReference>